<dbReference type="STRING" id="1619234.SAMN05421730_1001177"/>
<keyword evidence="10 19" id="KW-1133">Transmembrane helix</keyword>
<gene>
    <name evidence="20" type="ORF">SAMN05421730_1001177</name>
</gene>
<evidence type="ECO:0000256" key="10">
    <source>
        <dbReference type="ARBA" id="ARBA00022989"/>
    </source>
</evidence>
<evidence type="ECO:0000256" key="11">
    <source>
        <dbReference type="ARBA" id="ARBA00023098"/>
    </source>
</evidence>
<keyword evidence="11" id="KW-0443">Lipid metabolism</keyword>
<evidence type="ECO:0000256" key="12">
    <source>
        <dbReference type="ARBA" id="ARBA00023136"/>
    </source>
</evidence>
<keyword evidence="18" id="KW-0479">Metal-binding</keyword>
<dbReference type="GO" id="GO:0008654">
    <property type="term" value="P:phospholipid biosynthetic process"/>
    <property type="evidence" value="ECO:0007669"/>
    <property type="project" value="UniProtKB-KW"/>
</dbReference>
<keyword evidence="5" id="KW-0808">Transferase</keyword>
<feature type="binding site" evidence="17">
    <location>
        <position position="20"/>
    </location>
    <ligand>
        <name>ATP</name>
        <dbReference type="ChEBI" id="CHEBI:30616"/>
    </ligand>
</feature>
<evidence type="ECO:0000256" key="14">
    <source>
        <dbReference type="ARBA" id="ARBA00023264"/>
    </source>
</evidence>
<dbReference type="AlphaFoldDB" id="A0A1D3TNM5"/>
<dbReference type="GO" id="GO:0005524">
    <property type="term" value="F:ATP binding"/>
    <property type="evidence" value="ECO:0007669"/>
    <property type="project" value="UniProtKB-KW"/>
</dbReference>
<dbReference type="PROSITE" id="PS01069">
    <property type="entry name" value="DAGK_PROKAR"/>
    <property type="match status" value="1"/>
</dbReference>
<evidence type="ECO:0000256" key="16">
    <source>
        <dbReference type="PIRSR" id="PIRSR600829-2"/>
    </source>
</evidence>
<feature type="binding site" evidence="18">
    <location>
        <position position="32"/>
    </location>
    <ligand>
        <name>a divalent metal cation</name>
        <dbReference type="ChEBI" id="CHEBI:60240"/>
    </ligand>
</feature>
<feature type="transmembrane region" description="Helical" evidence="19">
    <location>
        <begin position="100"/>
        <end position="121"/>
    </location>
</feature>
<keyword evidence="7 17" id="KW-0547">Nucleotide-binding</keyword>
<evidence type="ECO:0000256" key="2">
    <source>
        <dbReference type="ARBA" id="ARBA00005967"/>
    </source>
</evidence>
<keyword evidence="18" id="KW-0460">Magnesium</keyword>
<feature type="binding site" evidence="17">
    <location>
        <begin position="98"/>
        <end position="99"/>
    </location>
    <ligand>
        <name>ATP</name>
        <dbReference type="ChEBI" id="CHEBI:30616"/>
    </ligand>
</feature>
<dbReference type="InterPro" id="IPR000829">
    <property type="entry name" value="DAGK"/>
</dbReference>
<reference evidence="20 21" key="1">
    <citation type="submission" date="2016-09" db="EMBL/GenBank/DDBJ databases">
        <authorList>
            <person name="Capua I."/>
            <person name="De Benedictis P."/>
            <person name="Joannis T."/>
            <person name="Lombin L.H."/>
            <person name="Cattoli G."/>
        </authorList>
    </citation>
    <scope>NUCLEOTIDE SEQUENCE [LARGE SCALE GENOMIC DNA]</scope>
    <source>
        <strain evidence="20 21">GluBS11</strain>
    </source>
</reference>
<dbReference type="OrthoDB" id="9789934at2"/>
<keyword evidence="13" id="KW-0594">Phospholipid biosynthesis</keyword>
<keyword evidence="12 19" id="KW-0472">Membrane</keyword>
<keyword evidence="3" id="KW-1003">Cell membrane</keyword>
<keyword evidence="9 17" id="KW-0067">ATP-binding</keyword>
<organism evidence="20 21">
    <name type="scientific">Anaerobium acetethylicum</name>
    <dbReference type="NCBI Taxonomy" id="1619234"/>
    <lineage>
        <taxon>Bacteria</taxon>
        <taxon>Bacillati</taxon>
        <taxon>Bacillota</taxon>
        <taxon>Clostridia</taxon>
        <taxon>Lachnospirales</taxon>
        <taxon>Lachnospiraceae</taxon>
        <taxon>Anaerobium</taxon>
    </lineage>
</organism>
<feature type="binding site" evidence="16">
    <location>
        <position position="73"/>
    </location>
    <ligand>
        <name>substrate</name>
    </ligand>
</feature>
<evidence type="ECO:0000256" key="9">
    <source>
        <dbReference type="ARBA" id="ARBA00022840"/>
    </source>
</evidence>
<evidence type="ECO:0000256" key="6">
    <source>
        <dbReference type="ARBA" id="ARBA00022692"/>
    </source>
</evidence>
<evidence type="ECO:0000256" key="7">
    <source>
        <dbReference type="ARBA" id="ARBA00022741"/>
    </source>
</evidence>
<dbReference type="Gene3D" id="1.10.287.3610">
    <property type="match status" value="1"/>
</dbReference>
<keyword evidence="8 20" id="KW-0418">Kinase</keyword>
<dbReference type="Proteomes" id="UP000199315">
    <property type="component" value="Unassembled WGS sequence"/>
</dbReference>
<evidence type="ECO:0000256" key="17">
    <source>
        <dbReference type="PIRSR" id="PIRSR600829-3"/>
    </source>
</evidence>
<sequence length="128" mass="14195">MSFHKKIRRDSEKTLKSFKYGFDGIASAVRSERNMKIHIMIMILVIIAGFLLKITMGEWIACIILFGMVIAGELMNTAIELVVDIIMPYQHEKARRVKDIAAGSVLVSAIAAAVAGFIIFVPKIMALI</sequence>
<evidence type="ECO:0000313" key="20">
    <source>
        <dbReference type="EMBL" id="SCP94943.1"/>
    </source>
</evidence>
<dbReference type="InterPro" id="IPR036945">
    <property type="entry name" value="DAGK_sf"/>
</dbReference>
<evidence type="ECO:0000256" key="18">
    <source>
        <dbReference type="PIRSR" id="PIRSR600829-4"/>
    </source>
</evidence>
<dbReference type="GO" id="GO:0046872">
    <property type="term" value="F:metal ion binding"/>
    <property type="evidence" value="ECO:0007669"/>
    <property type="project" value="UniProtKB-KW"/>
</dbReference>
<comment type="subcellular location">
    <subcellularLocation>
        <location evidence="1">Cell membrane</location>
        <topology evidence="1">Multi-pass membrane protein</topology>
    </subcellularLocation>
</comment>
<comment type="cofactor">
    <cofactor evidence="18">
        <name>Mg(2+)</name>
        <dbReference type="ChEBI" id="CHEBI:18420"/>
    </cofactor>
    <text evidence="18">Mn(2+), Zn(2+), Cd(2+) and Co(2+) support activity to lesser extents.</text>
</comment>
<dbReference type="RefSeq" id="WP_091228767.1">
    <property type="nucleotide sequence ID" value="NZ_FMKA01000001.1"/>
</dbReference>
<evidence type="ECO:0000256" key="8">
    <source>
        <dbReference type="ARBA" id="ARBA00022777"/>
    </source>
</evidence>
<keyword evidence="4" id="KW-0444">Lipid biosynthesis</keyword>
<evidence type="ECO:0000256" key="13">
    <source>
        <dbReference type="ARBA" id="ARBA00023209"/>
    </source>
</evidence>
<proteinExistence type="inferred from homology"/>
<evidence type="ECO:0000256" key="1">
    <source>
        <dbReference type="ARBA" id="ARBA00004651"/>
    </source>
</evidence>
<feature type="binding site" evidence="17">
    <location>
        <position position="80"/>
    </location>
    <ligand>
        <name>ATP</name>
        <dbReference type="ChEBI" id="CHEBI:30616"/>
    </ligand>
</feature>
<keyword evidence="21" id="KW-1185">Reference proteome</keyword>
<dbReference type="GO" id="GO:0005886">
    <property type="term" value="C:plasma membrane"/>
    <property type="evidence" value="ECO:0007669"/>
    <property type="project" value="UniProtKB-SubCell"/>
</dbReference>
<name>A0A1D3TNM5_9FIRM</name>
<evidence type="ECO:0000256" key="15">
    <source>
        <dbReference type="PIRSR" id="PIRSR600829-1"/>
    </source>
</evidence>
<evidence type="ECO:0000256" key="4">
    <source>
        <dbReference type="ARBA" id="ARBA00022516"/>
    </source>
</evidence>
<evidence type="ECO:0000313" key="21">
    <source>
        <dbReference type="Proteomes" id="UP000199315"/>
    </source>
</evidence>
<dbReference type="EMBL" id="FMKA01000001">
    <property type="protein sequence ID" value="SCP94943.1"/>
    <property type="molecule type" value="Genomic_DNA"/>
</dbReference>
<comment type="similarity">
    <text evidence="2">Belongs to the bacterial diacylglycerol kinase family.</text>
</comment>
<evidence type="ECO:0000256" key="3">
    <source>
        <dbReference type="ARBA" id="ARBA00022475"/>
    </source>
</evidence>
<dbReference type="InterPro" id="IPR033717">
    <property type="entry name" value="UDPK"/>
</dbReference>
<dbReference type="PANTHER" id="PTHR34299:SF1">
    <property type="entry name" value="DIACYLGLYCEROL KINASE"/>
    <property type="match status" value="1"/>
</dbReference>
<feature type="transmembrane region" description="Helical" evidence="19">
    <location>
        <begin position="35"/>
        <end position="52"/>
    </location>
</feature>
<feature type="active site" description="Proton acceptor" evidence="15">
    <location>
        <position position="73"/>
    </location>
</feature>
<accession>A0A1D3TNM5</accession>
<evidence type="ECO:0000256" key="5">
    <source>
        <dbReference type="ARBA" id="ARBA00022679"/>
    </source>
</evidence>
<dbReference type="GO" id="GO:0016301">
    <property type="term" value="F:kinase activity"/>
    <property type="evidence" value="ECO:0007669"/>
    <property type="project" value="UniProtKB-KW"/>
</dbReference>
<feature type="binding site" evidence="18">
    <location>
        <position position="80"/>
    </location>
    <ligand>
        <name>a divalent metal cation</name>
        <dbReference type="ChEBI" id="CHEBI:60240"/>
    </ligand>
</feature>
<keyword evidence="6 19" id="KW-0812">Transmembrane</keyword>
<keyword evidence="14" id="KW-1208">Phospholipid metabolism</keyword>
<evidence type="ECO:0000256" key="19">
    <source>
        <dbReference type="SAM" id="Phobius"/>
    </source>
</evidence>
<feature type="transmembrane region" description="Helical" evidence="19">
    <location>
        <begin position="58"/>
        <end position="79"/>
    </location>
</feature>
<dbReference type="Pfam" id="PF01219">
    <property type="entry name" value="DAGK_prokar"/>
    <property type="match status" value="1"/>
</dbReference>
<dbReference type="CDD" id="cd14265">
    <property type="entry name" value="UDPK_IM_like"/>
    <property type="match status" value="1"/>
</dbReference>
<dbReference type="PANTHER" id="PTHR34299">
    <property type="entry name" value="DIACYLGLYCEROL KINASE"/>
    <property type="match status" value="1"/>
</dbReference>
<protein>
    <submittedName>
        <fullName evidence="20">Diacylglycerol kinase (ATP)</fullName>
    </submittedName>
</protein>
<feature type="binding site" evidence="17">
    <location>
        <position position="32"/>
    </location>
    <ligand>
        <name>ATP</name>
        <dbReference type="ChEBI" id="CHEBI:30616"/>
    </ligand>
</feature>